<dbReference type="InterPro" id="IPR000209">
    <property type="entry name" value="Peptidase_S8/S53_dom"/>
</dbReference>
<sequence length="906" mass="96815">MRHSYFTRFKSSTLCAAAIVSILPAMNSYSASSTDLVLTPTVMTLKQDGSAPVLNHPAAPMNRSQLVPNNVTPNAQGDRLLTVPEPTQPSSKDGTATASTPKKPHYKDGEVLVLFKKGVTKIVANSALGAKAATVVKGFDQLTARTGQVFALVRGGKGVSSAQLMKSLSKDSRVQATSLNYGKRPTVVASDTLLPNDTFFQYQWSLNNTGQTGGTSGADIQTPAAWTQHTDSKDVVIAVVDTGVDYEHSDLKNSMWVNPGEIAGDGVDNDKNGYIDDIHGIDTGFGDSDPAAVFAHGTHVAGIIAAEGNNGKGVTGINWRGRIMALQGFSPDGYMYDDAELAALQYILTMKNKGTNIVAVNASYGCYECENSVMAAAIKNLGDVGIAFVAAAGNEENDNDDYSSYPASYDLPNVISVAATDDTDSLAWYSNYGATSVDLGAPGSAILSTYWLTTYIPQAGDVFFDDVELGTNGWFADAPWAITATTATNHAWTDSPAGDYSDDQFSVLVSPPINLAGQKIGSLSVGFNARHELEEDYDFLDVFLTNPVIWKMTTEQKHSGSKAWSDSPNGNYTNNSLSGIISQGIDLSTAPSDSAMLNFYLKGRAETGYDALSVLCGNESQGFESLGYVDFELGDWTLFQVSLPDTCLLDDAKIIFELGTNGGTTFDGYYLDDISVTVNGATVFTDDMEGANKWQTFGEKYSYQGYITGSSGGAWSNYSFQLFDKSLYTNDARIMFVFRTDGSVVEDGVYLDNIGIGQMTVEHDFYAWMSGTSMATPHVTGAVGFLASVFDEPMADRIARIVTTTDPIAPVDETDSRATANGRLNLAKAVNSIEWPAAALALCVGNFDSDGDVDDADKTVFGAAFGSRTGQARYNANADFDKDGDVDGTDLVTFRADYGRTNCLAR</sequence>
<dbReference type="InterPro" id="IPR023827">
    <property type="entry name" value="Peptidase_S8_Asp-AS"/>
</dbReference>
<proteinExistence type="inferred from homology"/>
<evidence type="ECO:0000256" key="4">
    <source>
        <dbReference type="ARBA" id="ARBA00022825"/>
    </source>
</evidence>
<dbReference type="OrthoDB" id="9790784at2"/>
<dbReference type="Pfam" id="PF00082">
    <property type="entry name" value="Peptidase_S8"/>
    <property type="match status" value="2"/>
</dbReference>
<organism evidence="10 11">
    <name type="scientific">Chromatium okenii</name>
    <dbReference type="NCBI Taxonomy" id="61644"/>
    <lineage>
        <taxon>Bacteria</taxon>
        <taxon>Pseudomonadati</taxon>
        <taxon>Pseudomonadota</taxon>
        <taxon>Gammaproteobacteria</taxon>
        <taxon>Chromatiales</taxon>
        <taxon>Chromatiaceae</taxon>
        <taxon>Chromatium</taxon>
    </lineage>
</organism>
<feature type="compositionally biased region" description="Polar residues" evidence="7">
    <location>
        <begin position="88"/>
        <end position="100"/>
    </location>
</feature>
<dbReference type="Pfam" id="PF20773">
    <property type="entry name" value="InhA-like_MAM"/>
    <property type="match status" value="1"/>
</dbReference>
<evidence type="ECO:0000256" key="6">
    <source>
        <dbReference type="RuleBase" id="RU003355"/>
    </source>
</evidence>
<evidence type="ECO:0000313" key="11">
    <source>
        <dbReference type="Proteomes" id="UP000239936"/>
    </source>
</evidence>
<dbReference type="InterPro" id="IPR023828">
    <property type="entry name" value="Peptidase_S8_Ser-AS"/>
</dbReference>
<protein>
    <recommendedName>
        <fullName evidence="9">Peptidase S8/S53 domain-containing protein</fullName>
    </recommendedName>
</protein>
<dbReference type="PRINTS" id="PR00723">
    <property type="entry name" value="SUBTILISIN"/>
</dbReference>
<dbReference type="Gene3D" id="1.10.1330.10">
    <property type="entry name" value="Dockerin domain"/>
    <property type="match status" value="1"/>
</dbReference>
<dbReference type="PANTHER" id="PTHR43399">
    <property type="entry name" value="SUBTILISIN-RELATED"/>
    <property type="match status" value="1"/>
</dbReference>
<dbReference type="PANTHER" id="PTHR43399:SF4">
    <property type="entry name" value="CELL WALL-ASSOCIATED PROTEASE"/>
    <property type="match status" value="1"/>
</dbReference>
<feature type="domain" description="Peptidase S8/S53" evidence="9">
    <location>
        <begin position="233"/>
        <end position="450"/>
    </location>
</feature>
<dbReference type="Proteomes" id="UP000239936">
    <property type="component" value="Unassembled WGS sequence"/>
</dbReference>
<dbReference type="RefSeq" id="WP_105073158.1">
    <property type="nucleotide sequence ID" value="NZ_JAFLKP010000012.1"/>
</dbReference>
<dbReference type="InterPro" id="IPR036852">
    <property type="entry name" value="Peptidase_S8/S53_dom_sf"/>
</dbReference>
<dbReference type="PROSITE" id="PS00136">
    <property type="entry name" value="SUBTILASE_ASP"/>
    <property type="match status" value="1"/>
</dbReference>
<dbReference type="InterPro" id="IPR015500">
    <property type="entry name" value="Peptidase_S8_subtilisin-rel"/>
</dbReference>
<evidence type="ECO:0000256" key="8">
    <source>
        <dbReference type="SAM" id="SignalP"/>
    </source>
</evidence>
<dbReference type="InterPro" id="IPR018247">
    <property type="entry name" value="EF_Hand_1_Ca_BS"/>
</dbReference>
<feature type="active site" description="Charge relay system" evidence="5">
    <location>
        <position position="773"/>
    </location>
</feature>
<dbReference type="PROSITE" id="PS00138">
    <property type="entry name" value="SUBTILASE_SER"/>
    <property type="match status" value="1"/>
</dbReference>
<keyword evidence="8" id="KW-0732">Signal</keyword>
<gene>
    <name evidence="10" type="ORF">CXB77_05755</name>
</gene>
<evidence type="ECO:0000256" key="7">
    <source>
        <dbReference type="SAM" id="MobiDB-lite"/>
    </source>
</evidence>
<feature type="chain" id="PRO_5015510589" description="Peptidase S8/S53 domain-containing protein" evidence="8">
    <location>
        <begin position="31"/>
        <end position="906"/>
    </location>
</feature>
<comment type="similarity">
    <text evidence="1 5 6">Belongs to the peptidase S8 family.</text>
</comment>
<dbReference type="PROSITE" id="PS00018">
    <property type="entry name" value="EF_HAND_1"/>
    <property type="match status" value="1"/>
</dbReference>
<dbReference type="AlphaFoldDB" id="A0A2S7XSS9"/>
<dbReference type="GO" id="GO:0006508">
    <property type="term" value="P:proteolysis"/>
    <property type="evidence" value="ECO:0007669"/>
    <property type="project" value="UniProtKB-KW"/>
</dbReference>
<keyword evidence="4 5" id="KW-0720">Serine protease</keyword>
<dbReference type="GO" id="GO:0004252">
    <property type="term" value="F:serine-type endopeptidase activity"/>
    <property type="evidence" value="ECO:0007669"/>
    <property type="project" value="UniProtKB-UniRule"/>
</dbReference>
<dbReference type="Gene3D" id="3.40.50.200">
    <property type="entry name" value="Peptidase S8/S53 domain"/>
    <property type="match status" value="2"/>
</dbReference>
<feature type="active site" description="Charge relay system" evidence="5">
    <location>
        <position position="241"/>
    </location>
</feature>
<dbReference type="CDD" id="cd07473">
    <property type="entry name" value="Peptidases_S8_Subtilisin_like"/>
    <property type="match status" value="1"/>
</dbReference>
<dbReference type="SUPFAM" id="SSF52743">
    <property type="entry name" value="Subtilisin-like"/>
    <property type="match status" value="2"/>
</dbReference>
<keyword evidence="2 5" id="KW-0645">Protease</keyword>
<name>A0A2S7XSS9_9GAMM</name>
<feature type="domain" description="Peptidase S8/S53" evidence="9">
    <location>
        <begin position="756"/>
        <end position="805"/>
    </location>
</feature>
<keyword evidence="3 5" id="KW-0378">Hydrolase</keyword>
<reference evidence="10 11" key="1">
    <citation type="submission" date="2018-01" db="EMBL/GenBank/DDBJ databases">
        <title>The complete genome sequence of Chromatium okenii LaCa, a purple sulfur bacterium with a turbulent life.</title>
        <authorList>
            <person name="Luedin S.M."/>
            <person name="Liechti N."/>
            <person name="Storelli N."/>
            <person name="Danza F."/>
            <person name="Wittwer M."/>
            <person name="Pothier J.F."/>
            <person name="Tonolla M.A."/>
        </authorList>
    </citation>
    <scope>NUCLEOTIDE SEQUENCE [LARGE SCALE GENOMIC DNA]</scope>
    <source>
        <strain evidence="10 11">LaCa</strain>
    </source>
</reference>
<dbReference type="PROSITE" id="PS00137">
    <property type="entry name" value="SUBTILASE_HIS"/>
    <property type="match status" value="1"/>
</dbReference>
<dbReference type="InterPro" id="IPR034204">
    <property type="entry name" value="PfSUB1-like_cat_dom"/>
</dbReference>
<dbReference type="InterPro" id="IPR022398">
    <property type="entry name" value="Peptidase_S8_His-AS"/>
</dbReference>
<keyword evidence="11" id="KW-1185">Reference proteome</keyword>
<feature type="compositionally biased region" description="Polar residues" evidence="7">
    <location>
        <begin position="62"/>
        <end position="75"/>
    </location>
</feature>
<dbReference type="GO" id="GO:0000272">
    <property type="term" value="P:polysaccharide catabolic process"/>
    <property type="evidence" value="ECO:0007669"/>
    <property type="project" value="InterPro"/>
</dbReference>
<dbReference type="PROSITE" id="PS51892">
    <property type="entry name" value="SUBTILASE"/>
    <property type="match status" value="1"/>
</dbReference>
<evidence type="ECO:0000256" key="2">
    <source>
        <dbReference type="ARBA" id="ARBA00022670"/>
    </source>
</evidence>
<comment type="caution">
    <text evidence="10">The sequence shown here is derived from an EMBL/GenBank/DDBJ whole genome shotgun (WGS) entry which is preliminary data.</text>
</comment>
<evidence type="ECO:0000256" key="3">
    <source>
        <dbReference type="ARBA" id="ARBA00022801"/>
    </source>
</evidence>
<dbReference type="InterPro" id="IPR036439">
    <property type="entry name" value="Dockerin_dom_sf"/>
</dbReference>
<dbReference type="InterPro" id="IPR051048">
    <property type="entry name" value="Peptidase_S8/S53_subtilisin"/>
</dbReference>
<accession>A0A2S7XSS9</accession>
<feature type="active site" description="Charge relay system" evidence="5">
    <location>
        <position position="296"/>
    </location>
</feature>
<dbReference type="EMBL" id="PPGH01000030">
    <property type="protein sequence ID" value="PQJ96797.1"/>
    <property type="molecule type" value="Genomic_DNA"/>
</dbReference>
<evidence type="ECO:0000259" key="9">
    <source>
        <dbReference type="Pfam" id="PF00082"/>
    </source>
</evidence>
<evidence type="ECO:0000256" key="1">
    <source>
        <dbReference type="ARBA" id="ARBA00011073"/>
    </source>
</evidence>
<evidence type="ECO:0000313" key="10">
    <source>
        <dbReference type="EMBL" id="PQJ96797.1"/>
    </source>
</evidence>
<feature type="region of interest" description="Disordered" evidence="7">
    <location>
        <begin position="53"/>
        <end position="104"/>
    </location>
</feature>
<feature type="signal peptide" evidence="8">
    <location>
        <begin position="1"/>
        <end position="30"/>
    </location>
</feature>
<evidence type="ECO:0000256" key="5">
    <source>
        <dbReference type="PROSITE-ProRule" id="PRU01240"/>
    </source>
</evidence>